<keyword evidence="2" id="KW-1185">Reference proteome</keyword>
<dbReference type="InterPro" id="IPR009050">
    <property type="entry name" value="Globin-like_sf"/>
</dbReference>
<dbReference type="RefSeq" id="WP_090655969.1">
    <property type="nucleotide sequence ID" value="NZ_FOXQ01000002.1"/>
</dbReference>
<dbReference type="SUPFAM" id="SSF46458">
    <property type="entry name" value="Globin-like"/>
    <property type="match status" value="1"/>
</dbReference>
<dbReference type="GO" id="GO:0019825">
    <property type="term" value="F:oxygen binding"/>
    <property type="evidence" value="ECO:0007669"/>
    <property type="project" value="InterPro"/>
</dbReference>
<sequence>MKQDIKSRADVERMVNTFYDKVKQDDVIGFIFNDIAKVNWEKHLPVMYDFWENIIFLTNKYVGNPMSVHIHLNEQVPFTKEHFQRWLLLFTGTVDELFEGKKADIVKEKAASIAAIMETKIASPFKIMR</sequence>
<evidence type="ECO:0000313" key="1">
    <source>
        <dbReference type="EMBL" id="SFP85417.1"/>
    </source>
</evidence>
<protein>
    <submittedName>
        <fullName evidence="1">Hemoglobin</fullName>
    </submittedName>
</protein>
<accession>A0A1I5TS29</accession>
<dbReference type="EMBL" id="FOXQ01000002">
    <property type="protein sequence ID" value="SFP85417.1"/>
    <property type="molecule type" value="Genomic_DNA"/>
</dbReference>
<organism evidence="1 2">
    <name type="scientific">Parafilimonas terrae</name>
    <dbReference type="NCBI Taxonomy" id="1465490"/>
    <lineage>
        <taxon>Bacteria</taxon>
        <taxon>Pseudomonadati</taxon>
        <taxon>Bacteroidota</taxon>
        <taxon>Chitinophagia</taxon>
        <taxon>Chitinophagales</taxon>
        <taxon>Chitinophagaceae</taxon>
        <taxon>Parafilimonas</taxon>
    </lineage>
</organism>
<dbReference type="AlphaFoldDB" id="A0A1I5TS29"/>
<name>A0A1I5TS29_9BACT</name>
<dbReference type="OrthoDB" id="25954at2"/>
<dbReference type="Gene3D" id="1.10.490.10">
    <property type="entry name" value="Globins"/>
    <property type="match status" value="1"/>
</dbReference>
<reference evidence="1 2" key="1">
    <citation type="submission" date="2016-10" db="EMBL/GenBank/DDBJ databases">
        <authorList>
            <person name="de Groot N.N."/>
        </authorList>
    </citation>
    <scope>NUCLEOTIDE SEQUENCE [LARGE SCALE GENOMIC DNA]</scope>
    <source>
        <strain evidence="1 2">DSM 28286</strain>
    </source>
</reference>
<gene>
    <name evidence="1" type="ORF">SAMN05444277_102256</name>
</gene>
<proteinExistence type="predicted"/>
<evidence type="ECO:0000313" key="2">
    <source>
        <dbReference type="Proteomes" id="UP000199031"/>
    </source>
</evidence>
<dbReference type="GO" id="GO:0020037">
    <property type="term" value="F:heme binding"/>
    <property type="evidence" value="ECO:0007669"/>
    <property type="project" value="InterPro"/>
</dbReference>
<dbReference type="CDD" id="cd08916">
    <property type="entry name" value="TrHb3_P"/>
    <property type="match status" value="1"/>
</dbReference>
<dbReference type="STRING" id="1465490.SAMN05444277_102256"/>
<dbReference type="Proteomes" id="UP000199031">
    <property type="component" value="Unassembled WGS sequence"/>
</dbReference>
<dbReference type="InterPro" id="IPR012292">
    <property type="entry name" value="Globin/Proto"/>
</dbReference>